<feature type="transmembrane region" description="Helical" evidence="1">
    <location>
        <begin position="25"/>
        <end position="48"/>
    </location>
</feature>
<reference evidence="3" key="1">
    <citation type="submission" date="2012-02" db="EMBL/GenBank/DDBJ databases">
        <title>The complete genome of Solitalea canadensis DSM 3403.</title>
        <authorList>
            <consortium name="US DOE Joint Genome Institute (JGI-PGF)"/>
            <person name="Lucas S."/>
            <person name="Copeland A."/>
            <person name="Lapidus A."/>
            <person name="Glavina del Rio T."/>
            <person name="Dalin E."/>
            <person name="Tice H."/>
            <person name="Bruce D."/>
            <person name="Goodwin L."/>
            <person name="Pitluck S."/>
            <person name="Peters L."/>
            <person name="Ovchinnikova G."/>
            <person name="Lu M."/>
            <person name="Kyrpides N."/>
            <person name="Mavromatis K."/>
            <person name="Ivanova N."/>
            <person name="Brettin T."/>
            <person name="Detter J.C."/>
            <person name="Han C."/>
            <person name="Larimer F."/>
            <person name="Land M."/>
            <person name="Hauser L."/>
            <person name="Markowitz V."/>
            <person name="Cheng J.-F."/>
            <person name="Hugenholtz P."/>
            <person name="Woyke T."/>
            <person name="Wu D."/>
            <person name="Spring S."/>
            <person name="Schroeder M."/>
            <person name="Kopitz M."/>
            <person name="Brambilla E."/>
            <person name="Klenk H.-P."/>
            <person name="Eisen J.A."/>
        </authorList>
    </citation>
    <scope>NUCLEOTIDE SEQUENCE</scope>
    <source>
        <strain evidence="3">DSM 3403</strain>
    </source>
</reference>
<dbReference type="KEGG" id="scn:Solca_2271"/>
<dbReference type="eggNOG" id="COG1215">
    <property type="taxonomic scope" value="Bacteria"/>
</dbReference>
<dbReference type="AlphaFoldDB" id="H8KUE8"/>
<keyword evidence="3" id="KW-0808">Transferase</keyword>
<dbReference type="PANTHER" id="PTHR43685">
    <property type="entry name" value="GLYCOSYLTRANSFERASE"/>
    <property type="match status" value="1"/>
</dbReference>
<name>H8KUE8_SOLCM</name>
<evidence type="ECO:0000256" key="1">
    <source>
        <dbReference type="SAM" id="Phobius"/>
    </source>
</evidence>
<dbReference type="GO" id="GO:0016740">
    <property type="term" value="F:transferase activity"/>
    <property type="evidence" value="ECO:0007669"/>
    <property type="project" value="UniProtKB-KW"/>
</dbReference>
<dbReference type="Proteomes" id="UP000007590">
    <property type="component" value="Chromosome"/>
</dbReference>
<sequence>MNIRIKMFSLPIFFYQTMPIELTPLSITLLAVLTATFLINCAYLFLLYNKFAFKKQEESRLVKNEPVSIVICARNESANLEKNLPAILEQDYPEFEVIVVNDCSYDDSKDVLDAIAAKYKNLRIVQLEENDKYRHGKKFALTLGIKASKYDLLLLTDADCLPLSNLWVAKMVENYNNDTEIVLGYSPYSKQSGFLNKFIRFETFMTALNYLSFANAGKPYMGVGRNLSYRKDLFFRNKGFASHMHLPSGDDDLFVNAHATALNTRIEVSKEAAMLSEPKNTFSEFWQQKRRHMSVGKFYKPYHKCMLSIRTINALLFYGVFIAALILKINYEVVLTIFGLHLIFLTITYRKAMQKLQVQDLWFFSFLYDFVYNLYLVLMTLVKPSASKVRWK</sequence>
<evidence type="ECO:0000313" key="4">
    <source>
        <dbReference type="Proteomes" id="UP000007590"/>
    </source>
</evidence>
<dbReference type="Pfam" id="PF00535">
    <property type="entry name" value="Glycos_transf_2"/>
    <property type="match status" value="1"/>
</dbReference>
<feature type="transmembrane region" description="Helical" evidence="1">
    <location>
        <begin position="361"/>
        <end position="382"/>
    </location>
</feature>
<keyword evidence="4" id="KW-1185">Reference proteome</keyword>
<dbReference type="EMBL" id="CP003349">
    <property type="protein sequence ID" value="AFD07313.1"/>
    <property type="molecule type" value="Genomic_DNA"/>
</dbReference>
<feature type="domain" description="Glycosyltransferase 2-like" evidence="2">
    <location>
        <begin position="68"/>
        <end position="203"/>
    </location>
</feature>
<protein>
    <submittedName>
        <fullName evidence="3">Glycosyl transferase</fullName>
    </submittedName>
</protein>
<organism evidence="3 4">
    <name type="scientific">Solitalea canadensis (strain ATCC 29591 / DSM 3403 / JCM 21819 / LMG 8368 / NBRC 15130 / NCIMB 12057 / USAM 9D)</name>
    <name type="common">Flexibacter canadensis</name>
    <dbReference type="NCBI Taxonomy" id="929556"/>
    <lineage>
        <taxon>Bacteria</taxon>
        <taxon>Pseudomonadati</taxon>
        <taxon>Bacteroidota</taxon>
        <taxon>Sphingobacteriia</taxon>
        <taxon>Sphingobacteriales</taxon>
        <taxon>Sphingobacteriaceae</taxon>
        <taxon>Solitalea</taxon>
    </lineage>
</organism>
<feature type="transmembrane region" description="Helical" evidence="1">
    <location>
        <begin position="307"/>
        <end position="327"/>
    </location>
</feature>
<keyword evidence="1" id="KW-1133">Transmembrane helix</keyword>
<dbReference type="PANTHER" id="PTHR43685:SF2">
    <property type="entry name" value="GLYCOSYLTRANSFERASE 2-LIKE DOMAIN-CONTAINING PROTEIN"/>
    <property type="match status" value="1"/>
</dbReference>
<dbReference type="InterPro" id="IPR001173">
    <property type="entry name" value="Glyco_trans_2-like"/>
</dbReference>
<dbReference type="HOGENOM" id="CLU_055604_0_0_10"/>
<proteinExistence type="predicted"/>
<dbReference type="InterPro" id="IPR029044">
    <property type="entry name" value="Nucleotide-diphossugar_trans"/>
</dbReference>
<feature type="transmembrane region" description="Helical" evidence="1">
    <location>
        <begin position="333"/>
        <end position="349"/>
    </location>
</feature>
<gene>
    <name evidence="3" type="ordered locus">Solca_2271</name>
</gene>
<dbReference type="SUPFAM" id="SSF53448">
    <property type="entry name" value="Nucleotide-diphospho-sugar transferases"/>
    <property type="match status" value="1"/>
</dbReference>
<dbReference type="Gene3D" id="3.90.550.10">
    <property type="entry name" value="Spore Coat Polysaccharide Biosynthesis Protein SpsA, Chain A"/>
    <property type="match status" value="1"/>
</dbReference>
<dbReference type="STRING" id="929556.Solca_2271"/>
<evidence type="ECO:0000313" key="3">
    <source>
        <dbReference type="EMBL" id="AFD07313.1"/>
    </source>
</evidence>
<evidence type="ECO:0000259" key="2">
    <source>
        <dbReference type="Pfam" id="PF00535"/>
    </source>
</evidence>
<dbReference type="InterPro" id="IPR050834">
    <property type="entry name" value="Glycosyltransf_2"/>
</dbReference>
<accession>H8KUE8</accession>
<keyword evidence="1" id="KW-0812">Transmembrane</keyword>
<keyword evidence="1" id="KW-0472">Membrane</keyword>